<feature type="signal peptide" evidence="1">
    <location>
        <begin position="1"/>
        <end position="20"/>
    </location>
</feature>
<dbReference type="AlphaFoldDB" id="A0A919CIG3"/>
<reference evidence="2" key="2">
    <citation type="submission" date="2020-09" db="EMBL/GenBank/DDBJ databases">
        <authorList>
            <person name="Sun Q."/>
            <person name="Kim S."/>
        </authorList>
    </citation>
    <scope>NUCLEOTIDE SEQUENCE</scope>
    <source>
        <strain evidence="2">KCTC 23430</strain>
    </source>
</reference>
<sequence length="622" mass="67692">MKARAIALTIGLVATSHAIAQKTLLWGDTHLHTTYSSDAFANNNLNGTPEDAYRYASGLPAVHPYHKARVQIKAPLDFLVVSDHAEFLGVIRNTYFNGIDDTDIGLVDQAKAWVATRILRDAIDSGDGRSLFIDVLPEPEEPLAAAQSILENGVPVGWIPAQPQVEIDTWKTITDYADQYNKPGEFTALIGWEWSSIPGGANLHRIVITDADAPTAQQFQPFGLDDSPFPEDLWAWLGSTRDETGADFVAIPHNSNISKGYMFDDKSLRGKAIDADYAKRRLEWEMVAEITQIKGDSETHPDLSPDDPFADFETYPYYIQKYSSEYTVSSGDYLRQGLMRGLSIEQSAGVNPYQFGLIGSTDSHTAMASAEEDNFMGKLATDSIPANKSGAWRGDSGPDGWAMSASGLAAVWAEENTREGILDALRRREVYATTGPRIGVQFYGGWGLSEADLAAEDLYAQATASGVPMGGELTGSDGSEGAPTFLVQATSDPTGANLDRIQIVKGWVDESGQTAERIFDVALGGEDRLDNNGNAVPVGNTVDTDRATYTNTIGEPRLVAAWSDPEFDATQSAFYYVRVLQIPTPRHSLYDAIALGLDSADEHPATIQDRAYTSPIWYHPAN</sequence>
<keyword evidence="1" id="KW-0732">Signal</keyword>
<gene>
    <name evidence="2" type="ORF">GCM10007053_06700</name>
</gene>
<proteinExistence type="predicted"/>
<evidence type="ECO:0008006" key="4">
    <source>
        <dbReference type="Google" id="ProtNLM"/>
    </source>
</evidence>
<dbReference type="RefSeq" id="WP_189475117.1">
    <property type="nucleotide sequence ID" value="NZ_BMYM01000001.1"/>
</dbReference>
<dbReference type="EMBL" id="BMYM01000001">
    <property type="protein sequence ID" value="GHD27883.1"/>
    <property type="molecule type" value="Genomic_DNA"/>
</dbReference>
<dbReference type="Pfam" id="PF12228">
    <property type="entry name" value="DUF3604"/>
    <property type="match status" value="1"/>
</dbReference>
<feature type="chain" id="PRO_5038123451" description="DUF3604 domain-containing protein" evidence="1">
    <location>
        <begin position="21"/>
        <end position="622"/>
    </location>
</feature>
<evidence type="ECO:0000256" key="1">
    <source>
        <dbReference type="SAM" id="SignalP"/>
    </source>
</evidence>
<accession>A0A919CIG3</accession>
<dbReference type="Proteomes" id="UP000644693">
    <property type="component" value="Unassembled WGS sequence"/>
</dbReference>
<organism evidence="2 3">
    <name type="scientific">Parahalioglobus pacificus</name>
    <dbReference type="NCBI Taxonomy" id="930806"/>
    <lineage>
        <taxon>Bacteria</taxon>
        <taxon>Pseudomonadati</taxon>
        <taxon>Pseudomonadota</taxon>
        <taxon>Gammaproteobacteria</taxon>
        <taxon>Cellvibrionales</taxon>
        <taxon>Halieaceae</taxon>
        <taxon>Parahalioglobus</taxon>
    </lineage>
</organism>
<evidence type="ECO:0000313" key="2">
    <source>
        <dbReference type="EMBL" id="GHD27883.1"/>
    </source>
</evidence>
<protein>
    <recommendedName>
        <fullName evidence="4">DUF3604 domain-containing protein</fullName>
    </recommendedName>
</protein>
<dbReference type="Gene3D" id="3.20.20.140">
    <property type="entry name" value="Metal-dependent hydrolases"/>
    <property type="match status" value="1"/>
</dbReference>
<comment type="caution">
    <text evidence="2">The sequence shown here is derived from an EMBL/GenBank/DDBJ whole genome shotgun (WGS) entry which is preliminary data.</text>
</comment>
<dbReference type="InterPro" id="IPR022028">
    <property type="entry name" value="DUF3604"/>
</dbReference>
<reference evidence="2" key="1">
    <citation type="journal article" date="2014" name="Int. J. Syst. Evol. Microbiol.">
        <title>Complete genome sequence of Corynebacterium casei LMG S-19264T (=DSM 44701T), isolated from a smear-ripened cheese.</title>
        <authorList>
            <consortium name="US DOE Joint Genome Institute (JGI-PGF)"/>
            <person name="Walter F."/>
            <person name="Albersmeier A."/>
            <person name="Kalinowski J."/>
            <person name="Ruckert C."/>
        </authorList>
    </citation>
    <scope>NUCLEOTIDE SEQUENCE</scope>
    <source>
        <strain evidence="2">KCTC 23430</strain>
    </source>
</reference>
<evidence type="ECO:0000313" key="3">
    <source>
        <dbReference type="Proteomes" id="UP000644693"/>
    </source>
</evidence>
<keyword evidence="3" id="KW-1185">Reference proteome</keyword>
<name>A0A919CIG3_9GAMM</name>